<accession>A0A6N7VCB3</accession>
<comment type="caution">
    <text evidence="3">The sequence shown here is derived from an EMBL/GenBank/DDBJ whole genome shotgun (WGS) entry which is preliminary data.</text>
</comment>
<proteinExistence type="predicted"/>
<keyword evidence="1" id="KW-1133">Transmembrane helix</keyword>
<feature type="transmembrane region" description="Helical" evidence="1">
    <location>
        <begin position="12"/>
        <end position="38"/>
    </location>
</feature>
<evidence type="ECO:0000259" key="2">
    <source>
        <dbReference type="Pfam" id="PF03471"/>
    </source>
</evidence>
<name>A0A6N7VCB3_9FIRM</name>
<evidence type="ECO:0000313" key="3">
    <source>
        <dbReference type="EMBL" id="MSS77045.1"/>
    </source>
</evidence>
<sequence>MEKLIREFIDKAIKFIEVLICIAILISVLLSVPNLLRYGIDIVSSSNVRSNYELLNEFLKHALLLVVGIELLEMIITKSHESVLTLILFVIARKMLVYSVGLVDILIGSISIGLIFAIIKFVINDDKLMATIDNTFSAAMTVEKIKKEFALDIPQDMSNTLGGLVYEIAKLEDVKEIKEKTKLIYGKYMYKVVSIEDNVIQRVRIEELKN</sequence>
<gene>
    <name evidence="3" type="ORF">FYJ26_01110</name>
</gene>
<dbReference type="RefSeq" id="WP_154538896.1">
    <property type="nucleotide sequence ID" value="NZ_JAXDSU010000086.1"/>
</dbReference>
<dbReference type="EMBL" id="VULQ01000001">
    <property type="protein sequence ID" value="MSS77045.1"/>
    <property type="molecule type" value="Genomic_DNA"/>
</dbReference>
<dbReference type="InterPro" id="IPR005170">
    <property type="entry name" value="Transptr-assoc_dom"/>
</dbReference>
<keyword evidence="4" id="KW-1185">Reference proteome</keyword>
<dbReference type="InterPro" id="IPR016169">
    <property type="entry name" value="FAD-bd_PCMH_sub2"/>
</dbReference>
<reference evidence="3 4" key="1">
    <citation type="submission" date="2019-08" db="EMBL/GenBank/DDBJ databases">
        <title>In-depth cultivation of the pig gut microbiome towards novel bacterial diversity and tailored functional studies.</title>
        <authorList>
            <person name="Wylensek D."/>
            <person name="Hitch T.C.A."/>
            <person name="Clavel T."/>
        </authorList>
    </citation>
    <scope>NUCLEOTIDE SEQUENCE [LARGE SCALE GENOMIC DNA]</scope>
    <source>
        <strain evidence="3 4">WCA-380-WT-2B</strain>
    </source>
</reference>
<keyword evidence="1" id="KW-0812">Transmembrane</keyword>
<dbReference type="Gene3D" id="3.30.465.10">
    <property type="match status" value="1"/>
</dbReference>
<organism evidence="3 4">
    <name type="scientific">Anaerococcus porci</name>
    <dbReference type="NCBI Taxonomy" id="2652269"/>
    <lineage>
        <taxon>Bacteria</taxon>
        <taxon>Bacillati</taxon>
        <taxon>Bacillota</taxon>
        <taxon>Tissierellia</taxon>
        <taxon>Tissierellales</taxon>
        <taxon>Peptoniphilaceae</taxon>
        <taxon>Anaerococcus</taxon>
    </lineage>
</organism>
<keyword evidence="1" id="KW-0472">Membrane</keyword>
<evidence type="ECO:0000313" key="4">
    <source>
        <dbReference type="Proteomes" id="UP000441925"/>
    </source>
</evidence>
<dbReference type="InterPro" id="IPR036318">
    <property type="entry name" value="FAD-bd_PCMH-like_sf"/>
</dbReference>
<dbReference type="AlphaFoldDB" id="A0A6N7VCB3"/>
<evidence type="ECO:0000256" key="1">
    <source>
        <dbReference type="SAM" id="Phobius"/>
    </source>
</evidence>
<feature type="transmembrane region" description="Helical" evidence="1">
    <location>
        <begin position="96"/>
        <end position="119"/>
    </location>
</feature>
<feature type="transmembrane region" description="Helical" evidence="1">
    <location>
        <begin position="58"/>
        <end position="76"/>
    </location>
</feature>
<protein>
    <recommendedName>
        <fullName evidence="2">Transporter-associated domain-containing protein</fullName>
    </recommendedName>
</protein>
<dbReference type="GO" id="GO:0050660">
    <property type="term" value="F:flavin adenine dinucleotide binding"/>
    <property type="evidence" value="ECO:0007669"/>
    <property type="project" value="InterPro"/>
</dbReference>
<dbReference type="Proteomes" id="UP000441925">
    <property type="component" value="Unassembled WGS sequence"/>
</dbReference>
<feature type="domain" description="Transporter-associated" evidence="2">
    <location>
        <begin position="136"/>
        <end position="207"/>
    </location>
</feature>
<dbReference type="SUPFAM" id="SSF56176">
    <property type="entry name" value="FAD-binding/transporter-associated domain-like"/>
    <property type="match status" value="1"/>
</dbReference>
<dbReference type="Pfam" id="PF03471">
    <property type="entry name" value="CorC_HlyC"/>
    <property type="match status" value="1"/>
</dbReference>